<accession>A0A0C3EAV5</accession>
<dbReference type="AlphaFoldDB" id="A0A0C3EAV5"/>
<reference evidence="2" key="2">
    <citation type="submission" date="2015-01" db="EMBL/GenBank/DDBJ databases">
        <title>Evolutionary Origins and Diversification of the Mycorrhizal Mutualists.</title>
        <authorList>
            <consortium name="DOE Joint Genome Institute"/>
            <consortium name="Mycorrhizal Genomics Consortium"/>
            <person name="Kohler A."/>
            <person name="Kuo A."/>
            <person name="Nagy L.G."/>
            <person name="Floudas D."/>
            <person name="Copeland A."/>
            <person name="Barry K.W."/>
            <person name="Cichocki N."/>
            <person name="Veneault-Fourrey C."/>
            <person name="LaButti K."/>
            <person name="Lindquist E.A."/>
            <person name="Lipzen A."/>
            <person name="Lundell T."/>
            <person name="Morin E."/>
            <person name="Murat C."/>
            <person name="Riley R."/>
            <person name="Ohm R."/>
            <person name="Sun H."/>
            <person name="Tunlid A."/>
            <person name="Henrissat B."/>
            <person name="Grigoriev I.V."/>
            <person name="Hibbett D.S."/>
            <person name="Martin F."/>
        </authorList>
    </citation>
    <scope>NUCLEOTIDE SEQUENCE [LARGE SCALE GENOMIC DNA]</scope>
    <source>
        <strain evidence="2">Foug A</strain>
    </source>
</reference>
<name>A0A0C3EAV5_9AGAM</name>
<keyword evidence="2" id="KW-1185">Reference proteome</keyword>
<sequence length="84" mass="9311">MNNMPDSMDKAFVAVNTSQSVVDQLDTVNSCLRPIKVFISVVQTISNIHPYAKLALCALSWAAQTDYYCTEHYGSIIPSQVSLR</sequence>
<evidence type="ECO:0000313" key="1">
    <source>
        <dbReference type="EMBL" id="KIM69860.1"/>
    </source>
</evidence>
<dbReference type="HOGENOM" id="CLU_2528779_0_0_1"/>
<dbReference type="Proteomes" id="UP000053989">
    <property type="component" value="Unassembled WGS sequence"/>
</dbReference>
<protein>
    <submittedName>
        <fullName evidence="1">Uncharacterized protein</fullName>
    </submittedName>
</protein>
<organism evidence="1 2">
    <name type="scientific">Scleroderma citrinum Foug A</name>
    <dbReference type="NCBI Taxonomy" id="1036808"/>
    <lineage>
        <taxon>Eukaryota</taxon>
        <taxon>Fungi</taxon>
        <taxon>Dikarya</taxon>
        <taxon>Basidiomycota</taxon>
        <taxon>Agaricomycotina</taxon>
        <taxon>Agaricomycetes</taxon>
        <taxon>Agaricomycetidae</taxon>
        <taxon>Boletales</taxon>
        <taxon>Sclerodermatineae</taxon>
        <taxon>Sclerodermataceae</taxon>
        <taxon>Scleroderma</taxon>
    </lineage>
</organism>
<evidence type="ECO:0000313" key="2">
    <source>
        <dbReference type="Proteomes" id="UP000053989"/>
    </source>
</evidence>
<dbReference type="OrthoDB" id="2693510at2759"/>
<dbReference type="InParanoid" id="A0A0C3EAV5"/>
<proteinExistence type="predicted"/>
<reference evidence="1 2" key="1">
    <citation type="submission" date="2014-04" db="EMBL/GenBank/DDBJ databases">
        <authorList>
            <consortium name="DOE Joint Genome Institute"/>
            <person name="Kuo A."/>
            <person name="Kohler A."/>
            <person name="Nagy L.G."/>
            <person name="Floudas D."/>
            <person name="Copeland A."/>
            <person name="Barry K.W."/>
            <person name="Cichocki N."/>
            <person name="Veneault-Fourrey C."/>
            <person name="LaButti K."/>
            <person name="Lindquist E.A."/>
            <person name="Lipzen A."/>
            <person name="Lundell T."/>
            <person name="Morin E."/>
            <person name="Murat C."/>
            <person name="Sun H."/>
            <person name="Tunlid A."/>
            <person name="Henrissat B."/>
            <person name="Grigoriev I.V."/>
            <person name="Hibbett D.S."/>
            <person name="Martin F."/>
            <person name="Nordberg H.P."/>
            <person name="Cantor M.N."/>
            <person name="Hua S.X."/>
        </authorList>
    </citation>
    <scope>NUCLEOTIDE SEQUENCE [LARGE SCALE GENOMIC DNA]</scope>
    <source>
        <strain evidence="1 2">Foug A</strain>
    </source>
</reference>
<dbReference type="EMBL" id="KN822005">
    <property type="protein sequence ID" value="KIM69860.1"/>
    <property type="molecule type" value="Genomic_DNA"/>
</dbReference>
<gene>
    <name evidence="1" type="ORF">SCLCIDRAFT_489825</name>
</gene>